<comment type="caution">
    <text evidence="2">The sequence shown here is derived from an EMBL/GenBank/DDBJ whole genome shotgun (WGS) entry which is preliminary data.</text>
</comment>
<accession>T1BBB8</accession>
<organism evidence="2">
    <name type="scientific">mine drainage metagenome</name>
    <dbReference type="NCBI Taxonomy" id="410659"/>
    <lineage>
        <taxon>unclassified sequences</taxon>
        <taxon>metagenomes</taxon>
        <taxon>ecological metagenomes</taxon>
    </lineage>
</organism>
<evidence type="ECO:0000313" key="2">
    <source>
        <dbReference type="EMBL" id="EQD67142.1"/>
    </source>
</evidence>
<feature type="compositionally biased region" description="Basic residues" evidence="1">
    <location>
        <begin position="1"/>
        <end position="10"/>
    </location>
</feature>
<gene>
    <name evidence="2" type="ORF">B2A_00859</name>
</gene>
<reference evidence="2" key="2">
    <citation type="journal article" date="2014" name="ISME J.">
        <title>Microbial stratification in low pH oxic and suboxic macroscopic growths along an acid mine drainage.</title>
        <authorList>
            <person name="Mendez-Garcia C."/>
            <person name="Mesa V."/>
            <person name="Sprenger R.R."/>
            <person name="Richter M."/>
            <person name="Diez M.S."/>
            <person name="Solano J."/>
            <person name="Bargiela R."/>
            <person name="Golyshina O.V."/>
            <person name="Manteca A."/>
            <person name="Ramos J.L."/>
            <person name="Gallego J.R."/>
            <person name="Llorente I."/>
            <person name="Martins Dos Santos V.A."/>
            <person name="Jensen O.N."/>
            <person name="Pelaez A.I."/>
            <person name="Sanchez J."/>
            <person name="Ferrer M."/>
        </authorList>
    </citation>
    <scope>NUCLEOTIDE SEQUENCE</scope>
</reference>
<feature type="non-terminal residue" evidence="2">
    <location>
        <position position="1"/>
    </location>
</feature>
<evidence type="ECO:0000256" key="1">
    <source>
        <dbReference type="SAM" id="MobiDB-lite"/>
    </source>
</evidence>
<feature type="region of interest" description="Disordered" evidence="1">
    <location>
        <begin position="1"/>
        <end position="22"/>
    </location>
</feature>
<proteinExistence type="predicted"/>
<reference evidence="2" key="1">
    <citation type="submission" date="2013-08" db="EMBL/GenBank/DDBJ databases">
        <authorList>
            <person name="Mendez C."/>
            <person name="Richter M."/>
            <person name="Ferrer M."/>
            <person name="Sanchez J."/>
        </authorList>
    </citation>
    <scope>NUCLEOTIDE SEQUENCE</scope>
</reference>
<name>T1BBB8_9ZZZZ</name>
<dbReference type="EMBL" id="AUZZ01000654">
    <property type="protein sequence ID" value="EQD67142.1"/>
    <property type="molecule type" value="Genomic_DNA"/>
</dbReference>
<dbReference type="AlphaFoldDB" id="T1BBB8"/>
<sequence>NYEKSARHKASQADNGSADAGTAKVATIRLTLRIENNSKFVRGKKRAREDIGRKQPSCRPIDPWVSQLPSAFRPKHLRAALDAEWLK</sequence>
<protein>
    <submittedName>
        <fullName evidence="2">Resolvase domain-containing protein</fullName>
    </submittedName>
</protein>